<accession>A0A1L9S7M9</accession>
<dbReference type="SUPFAM" id="SSF53474">
    <property type="entry name" value="alpha/beta-Hydrolases"/>
    <property type="match status" value="1"/>
</dbReference>
<comment type="similarity">
    <text evidence="1 3">Belongs to the type-B carboxylesterase/lipase family.</text>
</comment>
<organism evidence="5 6">
    <name type="scientific">Penicilliopsis zonata CBS 506.65</name>
    <dbReference type="NCBI Taxonomy" id="1073090"/>
    <lineage>
        <taxon>Eukaryota</taxon>
        <taxon>Fungi</taxon>
        <taxon>Dikarya</taxon>
        <taxon>Ascomycota</taxon>
        <taxon>Pezizomycotina</taxon>
        <taxon>Eurotiomycetes</taxon>
        <taxon>Eurotiomycetidae</taxon>
        <taxon>Eurotiales</taxon>
        <taxon>Aspergillaceae</taxon>
        <taxon>Penicilliopsis</taxon>
    </lineage>
</organism>
<dbReference type="InterPro" id="IPR002018">
    <property type="entry name" value="CarbesteraseB"/>
</dbReference>
<keyword evidence="6" id="KW-1185">Reference proteome</keyword>
<gene>
    <name evidence="5" type="ORF">ASPZODRAFT_1230815</name>
</gene>
<feature type="signal peptide" evidence="3">
    <location>
        <begin position="1"/>
        <end position="18"/>
    </location>
</feature>
<dbReference type="EMBL" id="KV878354">
    <property type="protein sequence ID" value="OJJ43170.1"/>
    <property type="molecule type" value="Genomic_DNA"/>
</dbReference>
<protein>
    <recommendedName>
        <fullName evidence="3">Carboxylic ester hydrolase</fullName>
        <ecNumber evidence="3">3.1.1.-</ecNumber>
    </recommendedName>
</protein>
<dbReference type="AlphaFoldDB" id="A0A1L9S7M9"/>
<proteinExistence type="inferred from homology"/>
<dbReference type="EC" id="3.1.1.-" evidence="3"/>
<keyword evidence="2 3" id="KW-0378">Hydrolase</keyword>
<name>A0A1L9S7M9_9EURO</name>
<dbReference type="InterPro" id="IPR029058">
    <property type="entry name" value="AB_hydrolase_fold"/>
</dbReference>
<evidence type="ECO:0000313" key="5">
    <source>
        <dbReference type="EMBL" id="OJJ43170.1"/>
    </source>
</evidence>
<dbReference type="OrthoDB" id="408631at2759"/>
<dbReference type="Gene3D" id="3.40.50.1820">
    <property type="entry name" value="alpha/beta hydrolase"/>
    <property type="match status" value="1"/>
</dbReference>
<dbReference type="GO" id="GO:0016787">
    <property type="term" value="F:hydrolase activity"/>
    <property type="evidence" value="ECO:0007669"/>
    <property type="project" value="UniProtKB-KW"/>
</dbReference>
<dbReference type="VEuPathDB" id="FungiDB:ASPZODRAFT_1230815"/>
<keyword evidence="3" id="KW-0732">Signal</keyword>
<dbReference type="PANTHER" id="PTHR11559">
    <property type="entry name" value="CARBOXYLESTERASE"/>
    <property type="match status" value="1"/>
</dbReference>
<evidence type="ECO:0000259" key="4">
    <source>
        <dbReference type="Pfam" id="PF00135"/>
    </source>
</evidence>
<dbReference type="STRING" id="1073090.A0A1L9S7M9"/>
<feature type="domain" description="Carboxylesterase type B" evidence="4">
    <location>
        <begin position="26"/>
        <end position="351"/>
    </location>
</feature>
<reference evidence="6" key="1">
    <citation type="journal article" date="2017" name="Genome Biol.">
        <title>Comparative genomics reveals high biological diversity and specific adaptations in the industrially and medically important fungal genus Aspergillus.</title>
        <authorList>
            <person name="de Vries R.P."/>
            <person name="Riley R."/>
            <person name="Wiebenga A."/>
            <person name="Aguilar-Osorio G."/>
            <person name="Amillis S."/>
            <person name="Uchima C.A."/>
            <person name="Anderluh G."/>
            <person name="Asadollahi M."/>
            <person name="Askin M."/>
            <person name="Barry K."/>
            <person name="Battaglia E."/>
            <person name="Bayram O."/>
            <person name="Benocci T."/>
            <person name="Braus-Stromeyer S.A."/>
            <person name="Caldana C."/>
            <person name="Canovas D."/>
            <person name="Cerqueira G.C."/>
            <person name="Chen F."/>
            <person name="Chen W."/>
            <person name="Choi C."/>
            <person name="Clum A."/>
            <person name="Dos Santos R.A."/>
            <person name="Damasio A.R."/>
            <person name="Diallinas G."/>
            <person name="Emri T."/>
            <person name="Fekete E."/>
            <person name="Flipphi M."/>
            <person name="Freyberg S."/>
            <person name="Gallo A."/>
            <person name="Gournas C."/>
            <person name="Habgood R."/>
            <person name="Hainaut M."/>
            <person name="Harispe M.L."/>
            <person name="Henrissat B."/>
            <person name="Hilden K.S."/>
            <person name="Hope R."/>
            <person name="Hossain A."/>
            <person name="Karabika E."/>
            <person name="Karaffa L."/>
            <person name="Karanyi Z."/>
            <person name="Krasevec N."/>
            <person name="Kuo A."/>
            <person name="Kusch H."/>
            <person name="LaButti K."/>
            <person name="Lagendijk E.L."/>
            <person name="Lapidus A."/>
            <person name="Levasseur A."/>
            <person name="Lindquist E."/>
            <person name="Lipzen A."/>
            <person name="Logrieco A.F."/>
            <person name="MacCabe A."/>
            <person name="Maekelae M.R."/>
            <person name="Malavazi I."/>
            <person name="Melin P."/>
            <person name="Meyer V."/>
            <person name="Mielnichuk N."/>
            <person name="Miskei M."/>
            <person name="Molnar A.P."/>
            <person name="Mule G."/>
            <person name="Ngan C.Y."/>
            <person name="Orejas M."/>
            <person name="Orosz E."/>
            <person name="Ouedraogo J.P."/>
            <person name="Overkamp K.M."/>
            <person name="Park H.-S."/>
            <person name="Perrone G."/>
            <person name="Piumi F."/>
            <person name="Punt P.J."/>
            <person name="Ram A.F."/>
            <person name="Ramon A."/>
            <person name="Rauscher S."/>
            <person name="Record E."/>
            <person name="Riano-Pachon D.M."/>
            <person name="Robert V."/>
            <person name="Roehrig J."/>
            <person name="Ruller R."/>
            <person name="Salamov A."/>
            <person name="Salih N.S."/>
            <person name="Samson R.A."/>
            <person name="Sandor E."/>
            <person name="Sanguinetti M."/>
            <person name="Schuetze T."/>
            <person name="Sepcic K."/>
            <person name="Shelest E."/>
            <person name="Sherlock G."/>
            <person name="Sophianopoulou V."/>
            <person name="Squina F.M."/>
            <person name="Sun H."/>
            <person name="Susca A."/>
            <person name="Todd R.B."/>
            <person name="Tsang A."/>
            <person name="Unkles S.E."/>
            <person name="van de Wiele N."/>
            <person name="van Rossen-Uffink D."/>
            <person name="Oliveira J.V."/>
            <person name="Vesth T.C."/>
            <person name="Visser J."/>
            <person name="Yu J.-H."/>
            <person name="Zhou M."/>
            <person name="Andersen M.R."/>
            <person name="Archer D.B."/>
            <person name="Baker S.E."/>
            <person name="Benoit I."/>
            <person name="Brakhage A.A."/>
            <person name="Braus G.H."/>
            <person name="Fischer R."/>
            <person name="Frisvad J.C."/>
            <person name="Goldman G.H."/>
            <person name="Houbraken J."/>
            <person name="Oakley B."/>
            <person name="Pocsi I."/>
            <person name="Scazzocchio C."/>
            <person name="Seiboth B."/>
            <person name="vanKuyk P.A."/>
            <person name="Wortman J."/>
            <person name="Dyer P.S."/>
            <person name="Grigoriev I.V."/>
        </authorList>
    </citation>
    <scope>NUCLEOTIDE SEQUENCE [LARGE SCALE GENOMIC DNA]</scope>
    <source>
        <strain evidence="6">CBS 506.65</strain>
    </source>
</reference>
<dbReference type="Proteomes" id="UP000184188">
    <property type="component" value="Unassembled WGS sequence"/>
</dbReference>
<evidence type="ECO:0000256" key="3">
    <source>
        <dbReference type="RuleBase" id="RU361235"/>
    </source>
</evidence>
<evidence type="ECO:0000256" key="1">
    <source>
        <dbReference type="ARBA" id="ARBA00005964"/>
    </source>
</evidence>
<dbReference type="GeneID" id="34607813"/>
<sequence length="511" mass="55872">MKAFIGASFASLLTVTLAVDMRDVLRVDTTGGTVLGFINGTTPHVRQFLSVPYAQPPVGELRWMPPQPLNDSNRLIDATRFGPSCPQQPASGSSIASADAPLELLQGGFDEDCLTLAIWAPVESHGKLLPVYLWIYGGGYETGGINTPSQEAAHWVERTRSHVVVAMNYRTNIFGFPGAPGLEEQNLGLLDSREAVVWARDNIAGFGGDPDRMVLWGQSSGAGSVDMLNFAFPDDPIVSGFIADSGSVFLYNQKDDPLYSNFTVVADYFNCSSSSSEEELACMRRIPYQDIEDFLGNYTGGTLNFVPFVDDKVIFANWSDRYALGALSDRPAIFGSNLLEGNQIVSYPDPPDSAPDFNESRYFTLHAFQCPAALTSQYREALNLTTFRYQYRGNFSDISPRWWEGAYHGSELPLIFGTYVDFSGPTTPMEVQTSQTLQDLWLAFGYDPAQGVKQHGWQPYGEGKIEVFAGYDSQGQVQTMQAVASQSVDGVCVGAIDADILSGENPFSSFS</sequence>
<evidence type="ECO:0000256" key="2">
    <source>
        <dbReference type="ARBA" id="ARBA00022801"/>
    </source>
</evidence>
<dbReference type="InterPro" id="IPR019826">
    <property type="entry name" value="Carboxylesterase_B_AS"/>
</dbReference>
<dbReference type="Pfam" id="PF00135">
    <property type="entry name" value="COesterase"/>
    <property type="match status" value="1"/>
</dbReference>
<dbReference type="PROSITE" id="PS00122">
    <property type="entry name" value="CARBOXYLESTERASE_B_1"/>
    <property type="match status" value="1"/>
</dbReference>
<dbReference type="RefSeq" id="XP_022577680.1">
    <property type="nucleotide sequence ID" value="XM_022721348.1"/>
</dbReference>
<feature type="chain" id="PRO_5011814886" description="Carboxylic ester hydrolase" evidence="3">
    <location>
        <begin position="19"/>
        <end position="511"/>
    </location>
</feature>
<dbReference type="InterPro" id="IPR050309">
    <property type="entry name" value="Type-B_Carboxylest/Lipase"/>
</dbReference>
<evidence type="ECO:0000313" key="6">
    <source>
        <dbReference type="Proteomes" id="UP000184188"/>
    </source>
</evidence>